<proteinExistence type="predicted"/>
<dbReference type="EMBL" id="BMAO01035963">
    <property type="protein sequence ID" value="GFR07129.1"/>
    <property type="molecule type" value="Genomic_DNA"/>
</dbReference>
<comment type="caution">
    <text evidence="2">The sequence shown here is derived from an EMBL/GenBank/DDBJ whole genome shotgun (WGS) entry which is preliminary data.</text>
</comment>
<sequence length="117" mass="13529">MPERTTNWNNKSVVHESNSVRENHNLQASQRITFRPKQSSSCSISNGKSVSVRILRRSFQRMVFKIHPWEKNHRENRISYSIYTTDNSDISSSFTGIHAANLFLALRGYNLGWCVLS</sequence>
<evidence type="ECO:0000313" key="2">
    <source>
        <dbReference type="EMBL" id="GFR07129.1"/>
    </source>
</evidence>
<protein>
    <submittedName>
        <fullName evidence="2">Uncharacterized protein</fullName>
    </submittedName>
</protein>
<evidence type="ECO:0000313" key="3">
    <source>
        <dbReference type="Proteomes" id="UP000887116"/>
    </source>
</evidence>
<name>A0A8X6HPK4_TRICU</name>
<feature type="region of interest" description="Disordered" evidence="1">
    <location>
        <begin position="1"/>
        <end position="26"/>
    </location>
</feature>
<accession>A0A8X6HPK4</accession>
<feature type="compositionally biased region" description="Polar residues" evidence="1">
    <location>
        <begin position="1"/>
        <end position="17"/>
    </location>
</feature>
<evidence type="ECO:0000256" key="1">
    <source>
        <dbReference type="SAM" id="MobiDB-lite"/>
    </source>
</evidence>
<reference evidence="2" key="1">
    <citation type="submission" date="2020-07" db="EMBL/GenBank/DDBJ databases">
        <title>Multicomponent nature underlies the extraordinary mechanical properties of spider dragline silk.</title>
        <authorList>
            <person name="Kono N."/>
            <person name="Nakamura H."/>
            <person name="Mori M."/>
            <person name="Yoshida Y."/>
            <person name="Ohtoshi R."/>
            <person name="Malay A.D."/>
            <person name="Moran D.A.P."/>
            <person name="Tomita M."/>
            <person name="Numata K."/>
            <person name="Arakawa K."/>
        </authorList>
    </citation>
    <scope>NUCLEOTIDE SEQUENCE</scope>
</reference>
<dbReference type="Proteomes" id="UP000887116">
    <property type="component" value="Unassembled WGS sequence"/>
</dbReference>
<organism evidence="2 3">
    <name type="scientific">Trichonephila clavata</name>
    <name type="common">Joro spider</name>
    <name type="synonym">Nephila clavata</name>
    <dbReference type="NCBI Taxonomy" id="2740835"/>
    <lineage>
        <taxon>Eukaryota</taxon>
        <taxon>Metazoa</taxon>
        <taxon>Ecdysozoa</taxon>
        <taxon>Arthropoda</taxon>
        <taxon>Chelicerata</taxon>
        <taxon>Arachnida</taxon>
        <taxon>Araneae</taxon>
        <taxon>Araneomorphae</taxon>
        <taxon>Entelegynae</taxon>
        <taxon>Araneoidea</taxon>
        <taxon>Nephilidae</taxon>
        <taxon>Trichonephila</taxon>
    </lineage>
</organism>
<keyword evidence="3" id="KW-1185">Reference proteome</keyword>
<dbReference type="AlphaFoldDB" id="A0A8X6HPK4"/>
<gene>
    <name evidence="2" type="ORF">TNCT_393171</name>
</gene>